<keyword evidence="4" id="KW-1185">Reference proteome</keyword>
<comment type="caution">
    <text evidence="3">The sequence shown here is derived from an EMBL/GenBank/DDBJ whole genome shotgun (WGS) entry which is preliminary data.</text>
</comment>
<evidence type="ECO:0000313" key="3">
    <source>
        <dbReference type="EMBL" id="MEW9503309.1"/>
    </source>
</evidence>
<dbReference type="Proteomes" id="UP001556040">
    <property type="component" value="Unassembled WGS sequence"/>
</dbReference>
<name>A0ABV3Q7J4_9BACL</name>
<dbReference type="InterPro" id="IPR012505">
    <property type="entry name" value="YbbR"/>
</dbReference>
<dbReference type="PANTHER" id="PTHR37804">
    <property type="entry name" value="CDAA REGULATORY PROTEIN CDAR"/>
    <property type="match status" value="1"/>
</dbReference>
<organism evidence="3 4">
    <name type="scientific">Jeotgalibacillus marinus</name>
    <dbReference type="NCBI Taxonomy" id="86667"/>
    <lineage>
        <taxon>Bacteria</taxon>
        <taxon>Bacillati</taxon>
        <taxon>Bacillota</taxon>
        <taxon>Bacilli</taxon>
        <taxon>Bacillales</taxon>
        <taxon>Caryophanaceae</taxon>
        <taxon>Jeotgalibacillus</taxon>
    </lineage>
</organism>
<keyword evidence="2" id="KW-0732">Signal</keyword>
<proteinExistence type="predicted"/>
<protein>
    <submittedName>
        <fullName evidence="3">CdaR family protein</fullName>
    </submittedName>
</protein>
<dbReference type="EMBL" id="JBFMIA010000031">
    <property type="protein sequence ID" value="MEW9503309.1"/>
    <property type="molecule type" value="Genomic_DNA"/>
</dbReference>
<sequence>MDKFIDSRWFLRGFALLMASIMFATVNNPGDQLNSSDTGKIENVPVEVIYDKELFVVSEIPPTIDVTIEGPPQIVASAKTLRNFRVFIDLSEEEIGTNEVEIQYEGLSTNLSVTLSTAVVNVKIDERVSEEFPVEIDYNNDIIPEGYEVDQINTNPETVLVTGAKEIVESIRHVRATLNLDGTVEDEETVDSPVRVLNEDLDKLEVSVEPSSVDVSISVVQPSKEVKLVPEPTGTIIQGFELKELSLTQTTVTIFGQPDEIANIDEIEVPFDLSSVEKSGSKISVPIPLPNGVNKLSQEMASAIVIFNEVEEAADDEESVAETGSVENEEDEENTGENASPDTEQEELELSSLPVEVRGTGDDLRVTFIGPPSGELDLRVTGEPDVLEELTESDVALYVDATDLTEGKHELDVQIEGPKNVTYILSQVDITIELTQT</sequence>
<feature type="region of interest" description="Disordered" evidence="1">
    <location>
        <begin position="313"/>
        <end position="349"/>
    </location>
</feature>
<evidence type="ECO:0000256" key="1">
    <source>
        <dbReference type="SAM" id="MobiDB-lite"/>
    </source>
</evidence>
<evidence type="ECO:0000256" key="2">
    <source>
        <dbReference type="SAM" id="SignalP"/>
    </source>
</evidence>
<accession>A0ABV3Q7J4</accession>
<dbReference type="Gene3D" id="2.170.120.30">
    <property type="match status" value="2"/>
</dbReference>
<dbReference type="RefSeq" id="WP_367780798.1">
    <property type="nucleotide sequence ID" value="NZ_JBFMIA010000031.1"/>
</dbReference>
<reference evidence="3 4" key="1">
    <citation type="journal article" date="1979" name="Int. J. Syst. Evol. Microbiol.">
        <title>Bacillus globisporus subsp. marinus subsp. nov.</title>
        <authorList>
            <person name="Liu H."/>
        </authorList>
    </citation>
    <scope>NUCLEOTIDE SEQUENCE [LARGE SCALE GENOMIC DNA]</scope>
    <source>
        <strain evidence="3 4">DSM 1297</strain>
    </source>
</reference>
<dbReference type="PANTHER" id="PTHR37804:SF1">
    <property type="entry name" value="CDAA REGULATORY PROTEIN CDAR"/>
    <property type="match status" value="1"/>
</dbReference>
<dbReference type="InterPro" id="IPR053154">
    <property type="entry name" value="c-di-AMP_regulator"/>
</dbReference>
<feature type="chain" id="PRO_5046122137" evidence="2">
    <location>
        <begin position="25"/>
        <end position="437"/>
    </location>
</feature>
<dbReference type="Gene3D" id="2.170.120.40">
    <property type="entry name" value="YbbR-like domain"/>
    <property type="match status" value="2"/>
</dbReference>
<gene>
    <name evidence="3" type="ORF">AB1471_16160</name>
</gene>
<feature type="signal peptide" evidence="2">
    <location>
        <begin position="1"/>
        <end position="24"/>
    </location>
</feature>
<dbReference type="Pfam" id="PF07949">
    <property type="entry name" value="YbbR"/>
    <property type="match status" value="3"/>
</dbReference>
<evidence type="ECO:0000313" key="4">
    <source>
        <dbReference type="Proteomes" id="UP001556040"/>
    </source>
</evidence>